<dbReference type="OrthoDB" id="5428863at2759"/>
<gene>
    <name evidence="2" type="ORF">BKA67DRAFT_662570</name>
</gene>
<name>A0A9P8UDF4_9PEZI</name>
<dbReference type="RefSeq" id="XP_045954324.1">
    <property type="nucleotide sequence ID" value="XM_046108025.1"/>
</dbReference>
<sequence>MFGAICHRRLKDIVRDAISATKSLGYRYLWVDKHCIDQSNETDIRRQISQMGNIYAQAEVTIIAAAGQDAT</sequence>
<organism evidence="2 3">
    <name type="scientific">Truncatella angustata</name>
    <dbReference type="NCBI Taxonomy" id="152316"/>
    <lineage>
        <taxon>Eukaryota</taxon>
        <taxon>Fungi</taxon>
        <taxon>Dikarya</taxon>
        <taxon>Ascomycota</taxon>
        <taxon>Pezizomycotina</taxon>
        <taxon>Sordariomycetes</taxon>
        <taxon>Xylariomycetidae</taxon>
        <taxon>Amphisphaeriales</taxon>
        <taxon>Sporocadaceae</taxon>
        <taxon>Truncatella</taxon>
    </lineage>
</organism>
<dbReference type="EMBL" id="JAGPXC010000008">
    <property type="protein sequence ID" value="KAH6647812.1"/>
    <property type="molecule type" value="Genomic_DNA"/>
</dbReference>
<dbReference type="AlphaFoldDB" id="A0A9P8UDF4"/>
<dbReference type="Proteomes" id="UP000758603">
    <property type="component" value="Unassembled WGS sequence"/>
</dbReference>
<accession>A0A9P8UDF4</accession>
<evidence type="ECO:0000313" key="2">
    <source>
        <dbReference type="EMBL" id="KAH6647812.1"/>
    </source>
</evidence>
<evidence type="ECO:0000259" key="1">
    <source>
        <dbReference type="Pfam" id="PF06985"/>
    </source>
</evidence>
<reference evidence="2" key="1">
    <citation type="journal article" date="2021" name="Nat. Commun.">
        <title>Genetic determinants of endophytism in the Arabidopsis root mycobiome.</title>
        <authorList>
            <person name="Mesny F."/>
            <person name="Miyauchi S."/>
            <person name="Thiergart T."/>
            <person name="Pickel B."/>
            <person name="Atanasova L."/>
            <person name="Karlsson M."/>
            <person name="Huettel B."/>
            <person name="Barry K.W."/>
            <person name="Haridas S."/>
            <person name="Chen C."/>
            <person name="Bauer D."/>
            <person name="Andreopoulos W."/>
            <person name="Pangilinan J."/>
            <person name="LaButti K."/>
            <person name="Riley R."/>
            <person name="Lipzen A."/>
            <person name="Clum A."/>
            <person name="Drula E."/>
            <person name="Henrissat B."/>
            <person name="Kohler A."/>
            <person name="Grigoriev I.V."/>
            <person name="Martin F.M."/>
            <person name="Hacquard S."/>
        </authorList>
    </citation>
    <scope>NUCLEOTIDE SEQUENCE</scope>
    <source>
        <strain evidence="2">MPI-SDFR-AT-0073</strain>
    </source>
</reference>
<feature type="domain" description="Heterokaryon incompatibility" evidence="1">
    <location>
        <begin position="8"/>
        <end position="70"/>
    </location>
</feature>
<dbReference type="Pfam" id="PF06985">
    <property type="entry name" value="HET"/>
    <property type="match status" value="1"/>
</dbReference>
<keyword evidence="3" id="KW-1185">Reference proteome</keyword>
<proteinExistence type="predicted"/>
<comment type="caution">
    <text evidence="2">The sequence shown here is derived from an EMBL/GenBank/DDBJ whole genome shotgun (WGS) entry which is preliminary data.</text>
</comment>
<dbReference type="PANTHER" id="PTHR33112:SF16">
    <property type="entry name" value="HETEROKARYON INCOMPATIBILITY DOMAIN-CONTAINING PROTEIN"/>
    <property type="match status" value="1"/>
</dbReference>
<dbReference type="PANTHER" id="PTHR33112">
    <property type="entry name" value="DOMAIN PROTEIN, PUTATIVE-RELATED"/>
    <property type="match status" value="1"/>
</dbReference>
<evidence type="ECO:0000313" key="3">
    <source>
        <dbReference type="Proteomes" id="UP000758603"/>
    </source>
</evidence>
<dbReference type="InterPro" id="IPR010730">
    <property type="entry name" value="HET"/>
</dbReference>
<protein>
    <submittedName>
        <fullName evidence="2">Heterokaryon incompatibility</fullName>
    </submittedName>
</protein>
<dbReference type="GeneID" id="70136916"/>